<name>A0A1G4B0Y0_9PEZI</name>
<reference evidence="2 3" key="1">
    <citation type="submission" date="2016-09" db="EMBL/GenBank/DDBJ databases">
        <authorList>
            <person name="Capua I."/>
            <person name="De Benedictis P."/>
            <person name="Joannis T."/>
            <person name="Lombin L.H."/>
            <person name="Cattoli G."/>
        </authorList>
    </citation>
    <scope>NUCLEOTIDE SEQUENCE [LARGE SCALE GENOMIC DNA]</scope>
    <source>
        <strain evidence="2 3">IMI 309357</strain>
    </source>
</reference>
<proteinExistence type="predicted"/>
<evidence type="ECO:0008006" key="4">
    <source>
        <dbReference type="Google" id="ProtNLM"/>
    </source>
</evidence>
<feature type="signal peptide" evidence="1">
    <location>
        <begin position="1"/>
        <end position="21"/>
    </location>
</feature>
<dbReference type="EMBL" id="MJBS01000089">
    <property type="protein sequence ID" value="OHE95003.1"/>
    <property type="molecule type" value="Genomic_DNA"/>
</dbReference>
<dbReference type="RefSeq" id="XP_022472165.1">
    <property type="nucleotide sequence ID" value="XM_022621289.1"/>
</dbReference>
<evidence type="ECO:0000256" key="1">
    <source>
        <dbReference type="SAM" id="SignalP"/>
    </source>
</evidence>
<protein>
    <recommendedName>
        <fullName evidence="4">Secreted protein</fullName>
    </recommendedName>
</protein>
<dbReference type="Proteomes" id="UP000176998">
    <property type="component" value="Unassembled WGS sequence"/>
</dbReference>
<sequence>MLFHPSLAIVALLQFALPASATFYYCEGALIGGGCPDGFGTKTSTFVQAARKGALEEMCQTWVQIAASSRTEPSTSFVSALE</sequence>
<feature type="chain" id="PRO_5009602369" description="Secreted protein" evidence="1">
    <location>
        <begin position="22"/>
        <end position="82"/>
    </location>
</feature>
<evidence type="ECO:0000313" key="2">
    <source>
        <dbReference type="EMBL" id="OHE95003.1"/>
    </source>
</evidence>
<accession>A0A1G4B0Y0</accession>
<dbReference type="GeneID" id="34562799"/>
<comment type="caution">
    <text evidence="2">The sequence shown here is derived from an EMBL/GenBank/DDBJ whole genome shotgun (WGS) entry which is preliminary data.</text>
</comment>
<organism evidence="2 3">
    <name type="scientific">Colletotrichum orchidophilum</name>
    <dbReference type="NCBI Taxonomy" id="1209926"/>
    <lineage>
        <taxon>Eukaryota</taxon>
        <taxon>Fungi</taxon>
        <taxon>Dikarya</taxon>
        <taxon>Ascomycota</taxon>
        <taxon>Pezizomycotina</taxon>
        <taxon>Sordariomycetes</taxon>
        <taxon>Hypocreomycetidae</taxon>
        <taxon>Glomerellales</taxon>
        <taxon>Glomerellaceae</taxon>
        <taxon>Colletotrichum</taxon>
    </lineage>
</organism>
<keyword evidence="3" id="KW-1185">Reference proteome</keyword>
<evidence type="ECO:0000313" key="3">
    <source>
        <dbReference type="Proteomes" id="UP000176998"/>
    </source>
</evidence>
<dbReference type="OrthoDB" id="4807140at2759"/>
<dbReference type="AlphaFoldDB" id="A0A1G4B0Y0"/>
<keyword evidence="1" id="KW-0732">Signal</keyword>
<gene>
    <name evidence="2" type="ORF">CORC01_09660</name>
</gene>